<feature type="site" description="Contributes to substrate recognition" evidence="9">
    <location>
        <position position="105"/>
    </location>
</feature>
<evidence type="ECO:0000256" key="10">
    <source>
        <dbReference type="PIRSR" id="PIRSR004682-4"/>
    </source>
</evidence>
<evidence type="ECO:0000256" key="8">
    <source>
        <dbReference type="PIRSR" id="PIRSR004682-1"/>
    </source>
</evidence>
<dbReference type="AlphaFoldDB" id="A0A7K1UEJ7"/>
<evidence type="ECO:0000256" key="9">
    <source>
        <dbReference type="PIRSR" id="PIRSR004682-3"/>
    </source>
</evidence>
<dbReference type="Proteomes" id="UP000461730">
    <property type="component" value="Unassembled WGS sequence"/>
</dbReference>
<dbReference type="NCBIfam" id="TIGR01662">
    <property type="entry name" value="HAD-SF-IIIA"/>
    <property type="match status" value="1"/>
</dbReference>
<dbReference type="GO" id="GO:0005975">
    <property type="term" value="P:carbohydrate metabolic process"/>
    <property type="evidence" value="ECO:0007669"/>
    <property type="project" value="InterPro"/>
</dbReference>
<dbReference type="SUPFAM" id="SSF56784">
    <property type="entry name" value="HAD-like"/>
    <property type="match status" value="1"/>
</dbReference>
<organism evidence="11 12">
    <name type="scientific">Chitinophaga tropicalis</name>
    <dbReference type="NCBI Taxonomy" id="2683588"/>
    <lineage>
        <taxon>Bacteria</taxon>
        <taxon>Pseudomonadati</taxon>
        <taxon>Bacteroidota</taxon>
        <taxon>Chitinophagia</taxon>
        <taxon>Chitinophagales</taxon>
        <taxon>Chitinophagaceae</taxon>
        <taxon>Chitinophaga</taxon>
    </lineage>
</organism>
<keyword evidence="5 7" id="KW-0119">Carbohydrate metabolism</keyword>
<keyword evidence="4 7" id="KW-0378">Hydrolase</keyword>
<dbReference type="GO" id="GO:0005737">
    <property type="term" value="C:cytoplasm"/>
    <property type="evidence" value="ECO:0007669"/>
    <property type="project" value="UniProtKB-SubCell"/>
</dbReference>
<comment type="caution">
    <text evidence="11">The sequence shown here is derived from an EMBL/GenBank/DDBJ whole genome shotgun (WGS) entry which is preliminary data.</text>
</comment>
<dbReference type="InterPro" id="IPR004446">
    <property type="entry name" value="Heptose_bisP_phosphatase"/>
</dbReference>
<keyword evidence="2 7" id="KW-0963">Cytoplasm</keyword>
<keyword evidence="10" id="KW-0460">Magnesium</keyword>
<evidence type="ECO:0000256" key="3">
    <source>
        <dbReference type="ARBA" id="ARBA00022723"/>
    </source>
</evidence>
<dbReference type="PANTHER" id="PTHR42891:SF1">
    <property type="entry name" value="D-GLYCERO-BETA-D-MANNO-HEPTOSE-1,7-BISPHOSPHATE 7-PHOSPHATASE"/>
    <property type="match status" value="1"/>
</dbReference>
<dbReference type="EMBL" id="WRXN01000025">
    <property type="protein sequence ID" value="MVT12395.1"/>
    <property type="molecule type" value="Genomic_DNA"/>
</dbReference>
<dbReference type="EC" id="3.1.3.-" evidence="7"/>
<evidence type="ECO:0000256" key="1">
    <source>
        <dbReference type="ARBA" id="ARBA00004496"/>
    </source>
</evidence>
<comment type="subcellular location">
    <subcellularLocation>
        <location evidence="1 7">Cytoplasm</location>
    </subcellularLocation>
</comment>
<dbReference type="PIRSF" id="PIRSF004682">
    <property type="entry name" value="GmhB"/>
    <property type="match status" value="1"/>
</dbReference>
<name>A0A7K1UEJ7_9BACT</name>
<feature type="binding site" evidence="10">
    <location>
        <position position="12"/>
    </location>
    <ligand>
        <name>Mg(2+)</name>
        <dbReference type="ChEBI" id="CHEBI:18420"/>
    </ligand>
</feature>
<evidence type="ECO:0000313" key="12">
    <source>
        <dbReference type="Proteomes" id="UP000461730"/>
    </source>
</evidence>
<comment type="similarity">
    <text evidence="7">Belongs to the gmhB family.</text>
</comment>
<feature type="active site" description="Nucleophile" evidence="8">
    <location>
        <position position="12"/>
    </location>
</feature>
<dbReference type="PANTHER" id="PTHR42891">
    <property type="entry name" value="D-GLYCERO-BETA-D-MANNO-HEPTOSE-1,7-BISPHOSPHATE 7-PHOSPHATASE"/>
    <property type="match status" value="1"/>
</dbReference>
<feature type="binding site" evidence="10">
    <location>
        <position position="104"/>
    </location>
    <ligand>
        <name>Zn(2+)</name>
        <dbReference type="ChEBI" id="CHEBI:29105"/>
    </ligand>
</feature>
<dbReference type="GO" id="GO:0016791">
    <property type="term" value="F:phosphatase activity"/>
    <property type="evidence" value="ECO:0007669"/>
    <property type="project" value="InterPro"/>
</dbReference>
<dbReference type="NCBIfam" id="TIGR01656">
    <property type="entry name" value="Histidinol-ppas"/>
    <property type="match status" value="1"/>
</dbReference>
<sequence length="179" mass="20404">MQIDSSWTLFLDRDGVINNEIKNGYVLSWDMFRFEDGVLTALPVLAQRFSRIILTTNQRCIGKGLLTEQGLEEIHHNMLSIIREQGGRIDKIYYCPDVNNDSPCRKPQPGMALQAQADFPQIDFSRSVMVGNTLSDMKFGKSQGMTTVFIPSTLPELPFPHPLMDYRCDSLLEFSRIIQ</sequence>
<dbReference type="InterPro" id="IPR006543">
    <property type="entry name" value="Histidinol-phos"/>
</dbReference>
<dbReference type="InterPro" id="IPR006549">
    <property type="entry name" value="HAD-SF_hydro_IIIA"/>
</dbReference>
<evidence type="ECO:0000256" key="2">
    <source>
        <dbReference type="ARBA" id="ARBA00022490"/>
    </source>
</evidence>
<dbReference type="GO" id="GO:0046872">
    <property type="term" value="F:metal ion binding"/>
    <property type="evidence" value="ECO:0007669"/>
    <property type="project" value="UniProtKB-KW"/>
</dbReference>
<dbReference type="InterPro" id="IPR023214">
    <property type="entry name" value="HAD_sf"/>
</dbReference>
<feature type="binding site" evidence="10">
    <location>
        <position position="14"/>
    </location>
    <ligand>
        <name>Mg(2+)</name>
        <dbReference type="ChEBI" id="CHEBI:18420"/>
    </ligand>
</feature>
<proteinExistence type="inferred from homology"/>
<comment type="cofactor">
    <cofactor evidence="10">
        <name>Mg(2+)</name>
        <dbReference type="ChEBI" id="CHEBI:18420"/>
    </cofactor>
</comment>
<feature type="active site" description="Proton donor" evidence="8">
    <location>
        <position position="14"/>
    </location>
</feature>
<keyword evidence="3 10" id="KW-0479">Metal-binding</keyword>
<evidence type="ECO:0000256" key="6">
    <source>
        <dbReference type="ARBA" id="ARBA00031828"/>
    </source>
</evidence>
<evidence type="ECO:0000256" key="5">
    <source>
        <dbReference type="ARBA" id="ARBA00023277"/>
    </source>
</evidence>
<feature type="binding site" evidence="10">
    <location>
        <position position="95"/>
    </location>
    <ligand>
        <name>Zn(2+)</name>
        <dbReference type="ChEBI" id="CHEBI:29105"/>
    </ligand>
</feature>
<keyword evidence="10" id="KW-0862">Zinc</keyword>
<dbReference type="InterPro" id="IPR036412">
    <property type="entry name" value="HAD-like_sf"/>
</dbReference>
<gene>
    <name evidence="11" type="ORF">GO493_29345</name>
</gene>
<accession>A0A7K1UEJ7</accession>
<evidence type="ECO:0000256" key="4">
    <source>
        <dbReference type="ARBA" id="ARBA00022801"/>
    </source>
</evidence>
<dbReference type="Gene3D" id="3.40.50.1000">
    <property type="entry name" value="HAD superfamily/HAD-like"/>
    <property type="match status" value="1"/>
</dbReference>
<keyword evidence="12" id="KW-1185">Reference proteome</keyword>
<evidence type="ECO:0000313" key="11">
    <source>
        <dbReference type="EMBL" id="MVT12395.1"/>
    </source>
</evidence>
<evidence type="ECO:0000256" key="7">
    <source>
        <dbReference type="PIRNR" id="PIRNR004682"/>
    </source>
</evidence>
<feature type="site" description="Stabilizes the phosphoryl group" evidence="9">
    <location>
        <position position="106"/>
    </location>
</feature>
<feature type="site" description="Stabilizes the phosphoryl group" evidence="9">
    <location>
        <position position="56"/>
    </location>
</feature>
<dbReference type="Pfam" id="PF13242">
    <property type="entry name" value="Hydrolase_like"/>
    <property type="match status" value="1"/>
</dbReference>
<comment type="cofactor">
    <cofactor evidence="10">
        <name>Zn(2+)</name>
        <dbReference type="ChEBI" id="CHEBI:29105"/>
    </cofactor>
</comment>
<reference evidence="11 12" key="1">
    <citation type="submission" date="2019-12" db="EMBL/GenBank/DDBJ databases">
        <title>Chitinophaga sp. strain ysch24 (GDMCC 1.1355), whole genome shotgun sequence.</title>
        <authorList>
            <person name="Zhang X."/>
        </authorList>
    </citation>
    <scope>NUCLEOTIDE SEQUENCE [LARGE SCALE GENOMIC DNA]</scope>
    <source>
        <strain evidence="12">ysch24</strain>
    </source>
</reference>
<protein>
    <recommendedName>
        <fullName evidence="6 7">D,D-heptose 1,7-bisphosphate phosphatase</fullName>
        <ecNumber evidence="7">3.1.3.-</ecNumber>
    </recommendedName>
</protein>